<protein>
    <submittedName>
        <fullName evidence="4">NF-kappa-B-activating protein</fullName>
    </submittedName>
</protein>
<accession>A0A5A7PB29</accession>
<gene>
    <name evidence="4" type="ORF">STAS_05636</name>
</gene>
<dbReference type="AlphaFoldDB" id="A0A5A7PB29"/>
<sequence length="374" mass="42092">MGRLSSAVEVNERRRTAGHHDNGRHSPDPRSYHDAIAVLSAAGAGARARVEALGATAMAGIVVLRRIIRTLISTMAEDNELEEEDVLKGEKEKPNKGPNAEAEKSPESESESVSEDSEFESDDYRSRKNIKSRWRRKSRRSKSVSESETHSDNDTEEDRKRSRRKSLKKSSRRKRSNRKKRSKSATETESESQDSETSHDHIRSEKRKQRSTSRSKQRKKKRESSSGSGGSPSNSEHEANAAAPKPDELIVNADTNEELLKLKEMIEQRKKLNLDEEPVVGPMPLPRAEGHVSYGGALRPGEGDAIAQHQRMNAIRIRKENQVYSAEDKRALAMFNYEEKAKREQKVMADLQRLVQRHIGQDTAPSHDPFGGDD</sequence>
<proteinExistence type="inferred from homology"/>
<dbReference type="GO" id="GO:0003682">
    <property type="term" value="F:chromatin binding"/>
    <property type="evidence" value="ECO:0007669"/>
    <property type="project" value="InterPro"/>
</dbReference>
<dbReference type="PANTHER" id="PTHR13087">
    <property type="entry name" value="NF-KAPPA B ACTIVATING PROTEIN"/>
    <property type="match status" value="1"/>
</dbReference>
<dbReference type="GO" id="GO:0010468">
    <property type="term" value="P:regulation of gene expression"/>
    <property type="evidence" value="ECO:0007669"/>
    <property type="project" value="TreeGrafter"/>
</dbReference>
<dbReference type="Pfam" id="PF06047">
    <property type="entry name" value="Nkap_C"/>
    <property type="match status" value="1"/>
</dbReference>
<name>A0A5A7PB29_STRAF</name>
<feature type="region of interest" description="Disordered" evidence="2">
    <location>
        <begin position="1"/>
        <end position="31"/>
    </location>
</feature>
<dbReference type="GO" id="GO:0005634">
    <property type="term" value="C:nucleus"/>
    <property type="evidence" value="ECO:0007669"/>
    <property type="project" value="TreeGrafter"/>
</dbReference>
<dbReference type="InterPro" id="IPR040466">
    <property type="entry name" value="NKAP"/>
</dbReference>
<feature type="compositionally biased region" description="Basic residues" evidence="2">
    <location>
        <begin position="161"/>
        <end position="183"/>
    </location>
</feature>
<comment type="similarity">
    <text evidence="1">Belongs to the NKAP family.</text>
</comment>
<feature type="region of interest" description="Disordered" evidence="2">
    <location>
        <begin position="277"/>
        <end position="302"/>
    </location>
</feature>
<reference evidence="5" key="1">
    <citation type="journal article" date="2019" name="Curr. Biol.">
        <title>Genome Sequence of Striga asiatica Provides Insight into the Evolution of Plant Parasitism.</title>
        <authorList>
            <person name="Yoshida S."/>
            <person name="Kim S."/>
            <person name="Wafula E.K."/>
            <person name="Tanskanen J."/>
            <person name="Kim Y.M."/>
            <person name="Honaas L."/>
            <person name="Yang Z."/>
            <person name="Spallek T."/>
            <person name="Conn C.E."/>
            <person name="Ichihashi Y."/>
            <person name="Cheong K."/>
            <person name="Cui S."/>
            <person name="Der J.P."/>
            <person name="Gundlach H."/>
            <person name="Jiao Y."/>
            <person name="Hori C."/>
            <person name="Ishida J.K."/>
            <person name="Kasahara H."/>
            <person name="Kiba T."/>
            <person name="Kim M.S."/>
            <person name="Koo N."/>
            <person name="Laohavisit A."/>
            <person name="Lee Y.H."/>
            <person name="Lumba S."/>
            <person name="McCourt P."/>
            <person name="Mortimer J.C."/>
            <person name="Mutuku J.M."/>
            <person name="Nomura T."/>
            <person name="Sasaki-Sekimoto Y."/>
            <person name="Seto Y."/>
            <person name="Wang Y."/>
            <person name="Wakatake T."/>
            <person name="Sakakibara H."/>
            <person name="Demura T."/>
            <person name="Yamaguchi S."/>
            <person name="Yoneyama K."/>
            <person name="Manabe R.I."/>
            <person name="Nelson D.C."/>
            <person name="Schulman A.H."/>
            <person name="Timko M.P."/>
            <person name="dePamphilis C.W."/>
            <person name="Choi D."/>
            <person name="Shirasu K."/>
        </authorList>
    </citation>
    <scope>NUCLEOTIDE SEQUENCE [LARGE SCALE GENOMIC DNA]</scope>
    <source>
        <strain evidence="5">cv. UVA1</strain>
    </source>
</reference>
<dbReference type="InterPro" id="IPR009269">
    <property type="entry name" value="NKAP_C"/>
</dbReference>
<dbReference type="Proteomes" id="UP000325081">
    <property type="component" value="Unassembled WGS sequence"/>
</dbReference>
<dbReference type="OrthoDB" id="273141at2759"/>
<feature type="region of interest" description="Disordered" evidence="2">
    <location>
        <begin position="80"/>
        <end position="252"/>
    </location>
</feature>
<feature type="compositionally biased region" description="Basic residues" evidence="2">
    <location>
        <begin position="127"/>
        <end position="142"/>
    </location>
</feature>
<evidence type="ECO:0000256" key="1">
    <source>
        <dbReference type="ARBA" id="ARBA00009313"/>
    </source>
</evidence>
<feature type="domain" description="NF-kappa-B-activating protein C-terminal" evidence="3">
    <location>
        <begin position="308"/>
        <end position="356"/>
    </location>
</feature>
<keyword evidence="5" id="KW-1185">Reference proteome</keyword>
<feature type="compositionally biased region" description="Acidic residues" evidence="2">
    <location>
        <begin position="108"/>
        <end position="121"/>
    </location>
</feature>
<feature type="compositionally biased region" description="Basic and acidic residues" evidence="2">
    <location>
        <begin position="143"/>
        <end position="160"/>
    </location>
</feature>
<evidence type="ECO:0000313" key="5">
    <source>
        <dbReference type="Proteomes" id="UP000325081"/>
    </source>
</evidence>
<evidence type="ECO:0000259" key="3">
    <source>
        <dbReference type="Pfam" id="PF06047"/>
    </source>
</evidence>
<dbReference type="EMBL" id="BKCP01004224">
    <property type="protein sequence ID" value="GER29756.1"/>
    <property type="molecule type" value="Genomic_DNA"/>
</dbReference>
<organism evidence="4 5">
    <name type="scientific">Striga asiatica</name>
    <name type="common">Asiatic witchweed</name>
    <name type="synonym">Buchnera asiatica</name>
    <dbReference type="NCBI Taxonomy" id="4170"/>
    <lineage>
        <taxon>Eukaryota</taxon>
        <taxon>Viridiplantae</taxon>
        <taxon>Streptophyta</taxon>
        <taxon>Embryophyta</taxon>
        <taxon>Tracheophyta</taxon>
        <taxon>Spermatophyta</taxon>
        <taxon>Magnoliopsida</taxon>
        <taxon>eudicotyledons</taxon>
        <taxon>Gunneridae</taxon>
        <taxon>Pentapetalae</taxon>
        <taxon>asterids</taxon>
        <taxon>lamiids</taxon>
        <taxon>Lamiales</taxon>
        <taxon>Orobanchaceae</taxon>
        <taxon>Buchnereae</taxon>
        <taxon>Striga</taxon>
    </lineage>
</organism>
<evidence type="ECO:0000313" key="4">
    <source>
        <dbReference type="EMBL" id="GER29756.1"/>
    </source>
</evidence>
<feature type="compositionally biased region" description="Basic and acidic residues" evidence="2">
    <location>
        <begin position="86"/>
        <end position="107"/>
    </location>
</feature>
<evidence type="ECO:0000256" key="2">
    <source>
        <dbReference type="SAM" id="MobiDB-lite"/>
    </source>
</evidence>
<feature type="compositionally biased region" description="Basic residues" evidence="2">
    <location>
        <begin position="204"/>
        <end position="222"/>
    </location>
</feature>
<dbReference type="PANTHER" id="PTHR13087:SF0">
    <property type="entry name" value="NFKB ACTIVATING PROTEIN LIKE"/>
    <property type="match status" value="1"/>
</dbReference>
<comment type="caution">
    <text evidence="4">The sequence shown here is derived from an EMBL/GenBank/DDBJ whole genome shotgun (WGS) entry which is preliminary data.</text>
</comment>
<feature type="compositionally biased region" description="Basic and acidic residues" evidence="2">
    <location>
        <begin position="10"/>
        <end position="31"/>
    </location>
</feature>